<keyword evidence="1" id="KW-0472">Membrane</keyword>
<proteinExistence type="predicted"/>
<gene>
    <name evidence="2" type="ORF">GBAR_LOCUS16763</name>
</gene>
<evidence type="ECO:0000256" key="1">
    <source>
        <dbReference type="SAM" id="Phobius"/>
    </source>
</evidence>
<comment type="caution">
    <text evidence="2">The sequence shown here is derived from an EMBL/GenBank/DDBJ whole genome shotgun (WGS) entry which is preliminary data.</text>
</comment>
<organism evidence="2 3">
    <name type="scientific">Geodia barretti</name>
    <name type="common">Barrett's horny sponge</name>
    <dbReference type="NCBI Taxonomy" id="519541"/>
    <lineage>
        <taxon>Eukaryota</taxon>
        <taxon>Metazoa</taxon>
        <taxon>Porifera</taxon>
        <taxon>Demospongiae</taxon>
        <taxon>Heteroscleromorpha</taxon>
        <taxon>Tetractinellida</taxon>
        <taxon>Astrophorina</taxon>
        <taxon>Geodiidae</taxon>
        <taxon>Geodia</taxon>
    </lineage>
</organism>
<evidence type="ECO:0000313" key="2">
    <source>
        <dbReference type="EMBL" id="CAI8029506.1"/>
    </source>
</evidence>
<protein>
    <submittedName>
        <fullName evidence="2">Uncharacterized protein</fullName>
    </submittedName>
</protein>
<reference evidence="2" key="1">
    <citation type="submission" date="2023-03" db="EMBL/GenBank/DDBJ databases">
        <authorList>
            <person name="Steffen K."/>
            <person name="Cardenas P."/>
        </authorList>
    </citation>
    <scope>NUCLEOTIDE SEQUENCE</scope>
</reference>
<feature type="transmembrane region" description="Helical" evidence="1">
    <location>
        <begin position="92"/>
        <end position="122"/>
    </location>
</feature>
<name>A0AA35SIX7_GEOBA</name>
<accession>A0AA35SIX7</accession>
<keyword evidence="1" id="KW-0812">Transmembrane</keyword>
<dbReference type="EMBL" id="CASHTH010002413">
    <property type="protein sequence ID" value="CAI8029506.1"/>
    <property type="molecule type" value="Genomic_DNA"/>
</dbReference>
<evidence type="ECO:0000313" key="3">
    <source>
        <dbReference type="Proteomes" id="UP001174909"/>
    </source>
</evidence>
<dbReference type="Proteomes" id="UP001174909">
    <property type="component" value="Unassembled WGS sequence"/>
</dbReference>
<sequence length="149" mass="16426">MFVIHPNVTASVNSLFSEQYNLTSYYSSLQLTFRLTCLPPHSGPGCSLIYDRSSTYSSHRVTPTSITSVMVSPSPTVVRPIRPSPEDQTPSIPLVTLAIICTGAGVLLSIIIVVVLLVILIIRKRNEEKIDDSAFRLLHDVDVTEKEEV</sequence>
<dbReference type="AlphaFoldDB" id="A0AA35SIX7"/>
<keyword evidence="3" id="KW-1185">Reference proteome</keyword>
<keyword evidence="1" id="KW-1133">Transmembrane helix</keyword>